<keyword evidence="4" id="KW-0282">Flagellum</keyword>
<feature type="compositionally biased region" description="Polar residues" evidence="3">
    <location>
        <begin position="214"/>
        <end position="230"/>
    </location>
</feature>
<evidence type="ECO:0000313" key="5">
    <source>
        <dbReference type="Proteomes" id="UP001161405"/>
    </source>
</evidence>
<keyword evidence="1" id="KW-0813">Transport</keyword>
<keyword evidence="2" id="KW-0653">Protein transport</keyword>
<feature type="region of interest" description="Disordered" evidence="3">
    <location>
        <begin position="206"/>
        <end position="230"/>
    </location>
</feature>
<dbReference type="EMBL" id="BSNI01000001">
    <property type="protein sequence ID" value="GLQ16167.1"/>
    <property type="molecule type" value="Genomic_DNA"/>
</dbReference>
<gene>
    <name evidence="4" type="primary">fliH</name>
    <name evidence="4" type="ORF">GCM10007879_04160</name>
</gene>
<dbReference type="Proteomes" id="UP001161405">
    <property type="component" value="Unassembled WGS sequence"/>
</dbReference>
<evidence type="ECO:0000256" key="3">
    <source>
        <dbReference type="SAM" id="MobiDB-lite"/>
    </source>
</evidence>
<dbReference type="InterPro" id="IPR051472">
    <property type="entry name" value="T3SS_Stator/FliH"/>
</dbReference>
<organism evidence="4 5">
    <name type="scientific">Maritalea porphyrae</name>
    <dbReference type="NCBI Taxonomy" id="880732"/>
    <lineage>
        <taxon>Bacteria</taxon>
        <taxon>Pseudomonadati</taxon>
        <taxon>Pseudomonadota</taxon>
        <taxon>Alphaproteobacteria</taxon>
        <taxon>Hyphomicrobiales</taxon>
        <taxon>Devosiaceae</taxon>
        <taxon>Maritalea</taxon>
    </lineage>
</organism>
<reference evidence="4" key="2">
    <citation type="submission" date="2023-01" db="EMBL/GenBank/DDBJ databases">
        <title>Draft genome sequence of Maritalea porphyrae strain NBRC 107169.</title>
        <authorList>
            <person name="Sun Q."/>
            <person name="Mori K."/>
        </authorList>
    </citation>
    <scope>NUCLEOTIDE SEQUENCE</scope>
    <source>
        <strain evidence="4">NBRC 107169</strain>
    </source>
</reference>
<dbReference type="RefSeq" id="WP_284361585.1">
    <property type="nucleotide sequence ID" value="NZ_BSNI01000001.1"/>
</dbReference>
<proteinExistence type="predicted"/>
<name>A0ABQ5UM19_9HYPH</name>
<comment type="caution">
    <text evidence="4">The sequence shown here is derived from an EMBL/GenBank/DDBJ whole genome shotgun (WGS) entry which is preliminary data.</text>
</comment>
<keyword evidence="4" id="KW-0966">Cell projection</keyword>
<keyword evidence="5" id="KW-1185">Reference proteome</keyword>
<dbReference type="PANTHER" id="PTHR34982:SF1">
    <property type="entry name" value="FLAGELLAR ASSEMBLY PROTEIN FLIH"/>
    <property type="match status" value="1"/>
</dbReference>
<dbReference type="PANTHER" id="PTHR34982">
    <property type="entry name" value="YOP PROTEINS TRANSLOCATION PROTEIN L"/>
    <property type="match status" value="1"/>
</dbReference>
<keyword evidence="4" id="KW-0969">Cilium</keyword>
<protein>
    <submittedName>
        <fullName evidence="4">Flagellar assembly protein FliH</fullName>
    </submittedName>
</protein>
<evidence type="ECO:0000256" key="1">
    <source>
        <dbReference type="ARBA" id="ARBA00022448"/>
    </source>
</evidence>
<evidence type="ECO:0000256" key="2">
    <source>
        <dbReference type="ARBA" id="ARBA00022927"/>
    </source>
</evidence>
<sequence>MTQPAKFTFDLDLAQTSRKTKMMEQEDLDLLISQAREQGYNEGLEAGQSSVVSQTSQQIAAAAEQVAALGNNFLQTLDHAQQHHLVQSTKLASVVGHKLAAHLVDSNPTPEIAALLEDCLASLSGTAHLVIRCNEQLSDQVKPIAEQFAHQAGYEGRLIIMGEPDIPLGDCRIEWSDGGLARSFENLAAEIDQKVAQFVRLKSPPVAPVEPLTEPQQETADTQNNPEEVQ</sequence>
<accession>A0ABQ5UM19</accession>
<reference evidence="4" key="1">
    <citation type="journal article" date="2014" name="Int. J. Syst. Evol. Microbiol.">
        <title>Complete genome of a new Firmicutes species belonging to the dominant human colonic microbiota ('Ruminococcus bicirculans') reveals two chromosomes and a selective capacity to utilize plant glucans.</title>
        <authorList>
            <consortium name="NISC Comparative Sequencing Program"/>
            <person name="Wegmann U."/>
            <person name="Louis P."/>
            <person name="Goesmann A."/>
            <person name="Henrissat B."/>
            <person name="Duncan S.H."/>
            <person name="Flint H.J."/>
        </authorList>
    </citation>
    <scope>NUCLEOTIDE SEQUENCE</scope>
    <source>
        <strain evidence="4">NBRC 107169</strain>
    </source>
</reference>
<evidence type="ECO:0000313" key="4">
    <source>
        <dbReference type="EMBL" id="GLQ16167.1"/>
    </source>
</evidence>